<feature type="transmembrane region" description="Helical" evidence="7">
    <location>
        <begin position="310"/>
        <end position="331"/>
    </location>
</feature>
<keyword evidence="3 7" id="KW-0812">Transmembrane</keyword>
<dbReference type="EMBL" id="CP007784">
    <property type="protein sequence ID" value="AIO36674.1"/>
    <property type="molecule type" value="Genomic_DNA"/>
</dbReference>
<feature type="compositionally biased region" description="Basic and acidic residues" evidence="6">
    <location>
        <begin position="339"/>
        <end position="358"/>
    </location>
</feature>
<keyword evidence="10" id="KW-1185">Reference proteome</keyword>
<evidence type="ECO:0000256" key="5">
    <source>
        <dbReference type="ARBA" id="ARBA00023136"/>
    </source>
</evidence>
<feature type="transmembrane region" description="Helical" evidence="7">
    <location>
        <begin position="251"/>
        <end position="272"/>
    </location>
</feature>
<keyword evidence="4 7" id="KW-1133">Transmembrane helix</keyword>
<feature type="transmembrane region" description="Helical" evidence="7">
    <location>
        <begin position="56"/>
        <end position="75"/>
    </location>
</feature>
<dbReference type="InterPro" id="IPR011701">
    <property type="entry name" value="MFS"/>
</dbReference>
<dbReference type="PANTHER" id="PTHR43124">
    <property type="entry name" value="PURINE EFFLUX PUMP PBUE"/>
    <property type="match status" value="1"/>
</dbReference>
<evidence type="ECO:0000256" key="3">
    <source>
        <dbReference type="ARBA" id="ARBA00022692"/>
    </source>
</evidence>
<evidence type="ECO:0000313" key="10">
    <source>
        <dbReference type="Proteomes" id="UP000029413"/>
    </source>
</evidence>
<dbReference type="SUPFAM" id="SSF103473">
    <property type="entry name" value="MFS general substrate transporter"/>
    <property type="match status" value="1"/>
</dbReference>
<evidence type="ECO:0000256" key="7">
    <source>
        <dbReference type="SAM" id="Phobius"/>
    </source>
</evidence>
<comment type="subcellular location">
    <subcellularLocation>
        <location evidence="1">Cell membrane</location>
        <topology evidence="1">Multi-pass membrane protein</topology>
    </subcellularLocation>
</comment>
<proteinExistence type="predicted"/>
<feature type="compositionally biased region" description="Basic residues" evidence="6">
    <location>
        <begin position="359"/>
        <end position="382"/>
    </location>
</feature>
<dbReference type="GO" id="GO:0005886">
    <property type="term" value="C:plasma membrane"/>
    <property type="evidence" value="ECO:0007669"/>
    <property type="project" value="UniProtKB-SubCell"/>
</dbReference>
<dbReference type="InterPro" id="IPR036259">
    <property type="entry name" value="MFS_trans_sf"/>
</dbReference>
<dbReference type="PANTHER" id="PTHR43124:SF5">
    <property type="entry name" value="PURINE RIBONUCLEOSIDE EFFLUX PUMP NEPI"/>
    <property type="match status" value="1"/>
</dbReference>
<dbReference type="Gene3D" id="1.20.1250.20">
    <property type="entry name" value="MFS general substrate transporter like domains"/>
    <property type="match status" value="1"/>
</dbReference>
<dbReference type="CDD" id="cd17324">
    <property type="entry name" value="MFS_NepI_like"/>
    <property type="match status" value="1"/>
</dbReference>
<dbReference type="InterPro" id="IPR020846">
    <property type="entry name" value="MFS_dom"/>
</dbReference>
<dbReference type="Pfam" id="PF07690">
    <property type="entry name" value="MFS_1"/>
    <property type="match status" value="1"/>
</dbReference>
<keyword evidence="5 7" id="KW-0472">Membrane</keyword>
<protein>
    <submittedName>
        <fullName evidence="9">Sugar (And other) transporter family protein</fullName>
    </submittedName>
</protein>
<evidence type="ECO:0000259" key="8">
    <source>
        <dbReference type="PROSITE" id="PS50850"/>
    </source>
</evidence>
<evidence type="ECO:0000313" key="9">
    <source>
        <dbReference type="EMBL" id="AIO36674.1"/>
    </source>
</evidence>
<feature type="compositionally biased region" description="Basic and acidic residues" evidence="6">
    <location>
        <begin position="383"/>
        <end position="392"/>
    </location>
</feature>
<evidence type="ECO:0000256" key="6">
    <source>
        <dbReference type="SAM" id="MobiDB-lite"/>
    </source>
</evidence>
<gene>
    <name evidence="9" type="ORF">DM39_4570</name>
</gene>
<feature type="transmembrane region" description="Helical" evidence="7">
    <location>
        <begin position="217"/>
        <end position="239"/>
    </location>
</feature>
<keyword evidence="2" id="KW-1003">Cell membrane</keyword>
<evidence type="ECO:0000256" key="1">
    <source>
        <dbReference type="ARBA" id="ARBA00004651"/>
    </source>
</evidence>
<reference evidence="9 10" key="1">
    <citation type="submission" date="2014-05" db="EMBL/GenBank/DDBJ databases">
        <authorList>
            <person name="Bishop-Lilly K.A."/>
            <person name="Broomall S.M."/>
            <person name="Chain P.S."/>
            <person name="Chertkov O."/>
            <person name="Coyne S.R."/>
            <person name="Daligault H.E."/>
            <person name="Davenport K.W."/>
            <person name="Erkkila T."/>
            <person name="Frey K.G."/>
            <person name="Gibbons H.S."/>
            <person name="Gu W."/>
            <person name="Jaissle J."/>
            <person name="Johnson S.L."/>
            <person name="Koroleva G.I."/>
            <person name="Ladner J.T."/>
            <person name="Lo C.-C."/>
            <person name="Minogue T.D."/>
            <person name="Munk C."/>
            <person name="Palacios G.F."/>
            <person name="Redden C.L."/>
            <person name="Rosenzweig C.N."/>
            <person name="Scholz M.B."/>
            <person name="Teshima H."/>
            <person name="Xu Y."/>
        </authorList>
    </citation>
    <scope>NUCLEOTIDE SEQUENCE [LARGE SCALE GENOMIC DNA]</scope>
    <source>
        <strain evidence="9 10">DDS 22E-1</strain>
    </source>
</reference>
<dbReference type="GO" id="GO:0022857">
    <property type="term" value="F:transmembrane transporter activity"/>
    <property type="evidence" value="ECO:0007669"/>
    <property type="project" value="InterPro"/>
</dbReference>
<feature type="transmembrane region" description="Helical" evidence="7">
    <location>
        <begin position="284"/>
        <end position="304"/>
    </location>
</feature>
<feature type="transmembrane region" description="Helical" evidence="7">
    <location>
        <begin position="145"/>
        <end position="164"/>
    </location>
</feature>
<dbReference type="PROSITE" id="PS50850">
    <property type="entry name" value="MFS"/>
    <property type="match status" value="1"/>
</dbReference>
<feature type="compositionally biased region" description="Low complexity" evidence="6">
    <location>
        <begin position="422"/>
        <end position="435"/>
    </location>
</feature>
<feature type="transmembrane region" description="Helical" evidence="7">
    <location>
        <begin position="112"/>
        <end position="133"/>
    </location>
</feature>
<feature type="transmembrane region" description="Helical" evidence="7">
    <location>
        <begin position="21"/>
        <end position="44"/>
    </location>
</feature>
<name>A0AAN0S032_9BURK</name>
<feature type="domain" description="Major facilitator superfamily (MFS) profile" evidence="8">
    <location>
        <begin position="21"/>
        <end position="443"/>
    </location>
</feature>
<feature type="transmembrane region" description="Helical" evidence="7">
    <location>
        <begin position="87"/>
        <end position="106"/>
    </location>
</feature>
<dbReference type="Proteomes" id="UP000029413">
    <property type="component" value="Chromosome 2"/>
</dbReference>
<feature type="region of interest" description="Disordered" evidence="6">
    <location>
        <begin position="337"/>
        <end position="443"/>
    </location>
</feature>
<dbReference type="AlphaFoldDB" id="A0AAN0S032"/>
<dbReference type="InterPro" id="IPR050189">
    <property type="entry name" value="MFS_Efflux_Transporters"/>
</dbReference>
<evidence type="ECO:0000256" key="4">
    <source>
        <dbReference type="ARBA" id="ARBA00022989"/>
    </source>
</evidence>
<evidence type="ECO:0000256" key="2">
    <source>
        <dbReference type="ARBA" id="ARBA00022475"/>
    </source>
</evidence>
<organism evidence="9 10">
    <name type="scientific">Burkholderia cenocepacia</name>
    <dbReference type="NCBI Taxonomy" id="95486"/>
    <lineage>
        <taxon>Bacteria</taxon>
        <taxon>Pseudomonadati</taxon>
        <taxon>Pseudomonadota</taxon>
        <taxon>Betaproteobacteria</taxon>
        <taxon>Burkholderiales</taxon>
        <taxon>Burkholderiaceae</taxon>
        <taxon>Burkholderia</taxon>
        <taxon>Burkholderia cepacia complex</taxon>
    </lineage>
</organism>
<sequence>MNPGMSTAASLAAPREPAWGAVFAMTLGVFGLVTAEFLPASLLTPMADSLGVTEGVAGQAVTATAAVALVTSLLIAAATRTIDRRRVLLAFSVLLVASNLAVAFAPNLTMLLTGRVVLGVALGGFWTMATATAMRLVPTAMVPRALSIIFSGVAVATIAAAPLGSYFGHLIGWRNVFLIAAGLGGLALLSQAATLPSMPPSGTTRLRTLIDVLRRPTVGLGMFATILVFTGHFAFFTYLRPFLEQVAGVGVNGLSAILLGYGVANFVGTSLAGRVLEHRLRPMLIAMPALMVVLGIALVALGRAPLLDAVLVALWGMAFGGVPVAWSTWVTRTVPDEAEERRRADRRGDPARDRDRRGGGRRRVRRERRGRRVRRRGGRAGRRGRDDRHGCAEARGSGVISGVVGGRPDRVGASGRPRMCVSRAAARAPRAPSSPGYTDRGRD</sequence>
<feature type="transmembrane region" description="Helical" evidence="7">
    <location>
        <begin position="176"/>
        <end position="196"/>
    </location>
</feature>
<dbReference type="KEGG" id="bcen:DM39_4570"/>
<accession>A0AAN0S032</accession>